<gene>
    <name evidence="2" type="ORF">SAMN04489746_1373</name>
</gene>
<evidence type="ECO:0000256" key="1">
    <source>
        <dbReference type="SAM" id="Phobius"/>
    </source>
</evidence>
<evidence type="ECO:0000313" key="3">
    <source>
        <dbReference type="Proteomes" id="UP000183687"/>
    </source>
</evidence>
<keyword evidence="1" id="KW-1133">Transmembrane helix</keyword>
<accession>A0AB38A7W9</accession>
<proteinExistence type="predicted"/>
<dbReference type="Proteomes" id="UP000183687">
    <property type="component" value="Unassembled WGS sequence"/>
</dbReference>
<evidence type="ECO:0000313" key="2">
    <source>
        <dbReference type="EMBL" id="SEB97627.1"/>
    </source>
</evidence>
<dbReference type="RefSeq" id="WP_002563963.1">
    <property type="nucleotide sequence ID" value="NZ_CAMTZZ010000057.1"/>
</dbReference>
<sequence length="180" mass="21003">MKSRQFFSNVYRYICGLCIIVFKRKAAKAFILVLSLFLLVTAFIPIATDDYFKYGLRNYEDNYSILSQALAEGESDSDLLFQYDLLNKIIHEQDIQKQTKLKLQYELYTYSLEGTDDDPAIDQGLEFQHTREVSLSQLSNPIFYENTALFSALYFLIYWVAKIPTIILLGFSFIFLIQFV</sequence>
<reference evidence="2 3" key="1">
    <citation type="submission" date="2016-10" db="EMBL/GenBank/DDBJ databases">
        <authorList>
            <person name="Varghese N."/>
            <person name="Submissions S."/>
        </authorList>
    </citation>
    <scope>NUCLEOTIDE SEQUENCE [LARGE SCALE GENOMIC DNA]</scope>
    <source>
        <strain evidence="2 3">DSM 20586</strain>
    </source>
</reference>
<keyword evidence="1" id="KW-0812">Transmembrane</keyword>
<protein>
    <submittedName>
        <fullName evidence="2">Uncharacterized protein</fullName>
    </submittedName>
</protein>
<dbReference type="AlphaFoldDB" id="A0AB38A7W9"/>
<feature type="transmembrane region" description="Helical" evidence="1">
    <location>
        <begin position="29"/>
        <end position="48"/>
    </location>
</feature>
<keyword evidence="1" id="KW-0472">Membrane</keyword>
<name>A0AB38A7W9_9ACTN</name>
<feature type="transmembrane region" description="Helical" evidence="1">
    <location>
        <begin position="153"/>
        <end position="177"/>
    </location>
</feature>
<dbReference type="EMBL" id="FNSH01000001">
    <property type="protein sequence ID" value="SEB97627.1"/>
    <property type="molecule type" value="Genomic_DNA"/>
</dbReference>
<organism evidence="2 3">
    <name type="scientific">Atopobium minutum</name>
    <dbReference type="NCBI Taxonomy" id="1381"/>
    <lineage>
        <taxon>Bacteria</taxon>
        <taxon>Bacillati</taxon>
        <taxon>Actinomycetota</taxon>
        <taxon>Coriobacteriia</taxon>
        <taxon>Coriobacteriales</taxon>
        <taxon>Atopobiaceae</taxon>
        <taxon>Atopobium</taxon>
    </lineage>
</organism>
<comment type="caution">
    <text evidence="2">The sequence shown here is derived from an EMBL/GenBank/DDBJ whole genome shotgun (WGS) entry which is preliminary data.</text>
</comment>